<dbReference type="Gene3D" id="4.10.320.10">
    <property type="entry name" value="E3-binding domain"/>
    <property type="match status" value="1"/>
</dbReference>
<dbReference type="PROSITE" id="PS50968">
    <property type="entry name" value="BIOTINYL_LIPOYL"/>
    <property type="match status" value="1"/>
</dbReference>
<dbReference type="Pfam" id="PF02817">
    <property type="entry name" value="E3_binding"/>
    <property type="match status" value="1"/>
</dbReference>
<evidence type="ECO:0000313" key="10">
    <source>
        <dbReference type="Proteomes" id="UP000006316"/>
    </source>
</evidence>
<dbReference type="Proteomes" id="UP000006316">
    <property type="component" value="Unassembled WGS sequence"/>
</dbReference>
<dbReference type="SUPFAM" id="SSF51230">
    <property type="entry name" value="Single hybrid motif"/>
    <property type="match status" value="1"/>
</dbReference>
<dbReference type="InterPro" id="IPR011053">
    <property type="entry name" value="Single_hybrid_motif"/>
</dbReference>
<dbReference type="InterPro" id="IPR001078">
    <property type="entry name" value="2-oxoacid_DH_actylTfrase"/>
</dbReference>
<evidence type="ECO:0000259" key="8">
    <source>
        <dbReference type="PROSITE" id="PS51826"/>
    </source>
</evidence>
<dbReference type="EMBL" id="AJLS01000034">
    <property type="protein sequence ID" value="EKN71072.1"/>
    <property type="molecule type" value="Genomic_DNA"/>
</dbReference>
<dbReference type="CDD" id="cd06849">
    <property type="entry name" value="lipoyl_domain"/>
    <property type="match status" value="1"/>
</dbReference>
<dbReference type="STRING" id="1117379.BABA_02817"/>
<comment type="similarity">
    <text evidence="2 6">Belongs to the 2-oxoacid dehydrogenase family.</text>
</comment>
<evidence type="ECO:0000256" key="2">
    <source>
        <dbReference type="ARBA" id="ARBA00007317"/>
    </source>
</evidence>
<comment type="caution">
    <text evidence="9">The sequence shown here is derived from an EMBL/GenBank/DDBJ whole genome shotgun (WGS) entry which is preliminary data.</text>
</comment>
<dbReference type="PROSITE" id="PS00189">
    <property type="entry name" value="LIPOYL"/>
    <property type="match status" value="1"/>
</dbReference>
<proteinExistence type="inferred from homology"/>
<keyword evidence="10" id="KW-1185">Reference proteome</keyword>
<organism evidence="9 10">
    <name type="scientific">Neobacillus bataviensis LMG 21833</name>
    <dbReference type="NCBI Taxonomy" id="1117379"/>
    <lineage>
        <taxon>Bacteria</taxon>
        <taxon>Bacillati</taxon>
        <taxon>Bacillota</taxon>
        <taxon>Bacilli</taxon>
        <taxon>Bacillales</taxon>
        <taxon>Bacillaceae</taxon>
        <taxon>Neobacillus</taxon>
    </lineage>
</organism>
<dbReference type="InterPro" id="IPR004167">
    <property type="entry name" value="PSBD"/>
</dbReference>
<dbReference type="Gene3D" id="3.30.559.10">
    <property type="entry name" value="Chloramphenicol acetyltransferase-like domain"/>
    <property type="match status" value="1"/>
</dbReference>
<evidence type="ECO:0000256" key="1">
    <source>
        <dbReference type="ARBA" id="ARBA00001938"/>
    </source>
</evidence>
<dbReference type="GO" id="GO:0005737">
    <property type="term" value="C:cytoplasm"/>
    <property type="evidence" value="ECO:0007669"/>
    <property type="project" value="TreeGrafter"/>
</dbReference>
<name>K6DEW7_9BACI</name>
<dbReference type="OrthoDB" id="9805770at2"/>
<keyword evidence="9" id="KW-0670">Pyruvate</keyword>
<dbReference type="Pfam" id="PF00198">
    <property type="entry name" value="2-oxoacid_dh"/>
    <property type="match status" value="1"/>
</dbReference>
<dbReference type="InterPro" id="IPR036625">
    <property type="entry name" value="E3-bd_dom_sf"/>
</dbReference>
<dbReference type="PROSITE" id="PS51826">
    <property type="entry name" value="PSBD"/>
    <property type="match status" value="1"/>
</dbReference>
<dbReference type="InterPro" id="IPR050743">
    <property type="entry name" value="2-oxoacid_DH_E2_comp"/>
</dbReference>
<dbReference type="InterPro" id="IPR003016">
    <property type="entry name" value="2-oxoA_DH_lipoyl-BS"/>
</dbReference>
<dbReference type="SUPFAM" id="SSF47005">
    <property type="entry name" value="Peripheral subunit-binding domain of 2-oxo acid dehydrogenase complex"/>
    <property type="match status" value="1"/>
</dbReference>
<sequence>MAYEFRLPDIGEGLHEAEVLTWFKNIGDPVKENENLVEVQTDKAVVEISSPVAGTIHSFGAEVGDVVKVGEILFTVLENTNTAAITENKTIIQQESTQETSFRHQAIQQDSRQTQINLLPKQRVIAAPSVRKLARDLGIDITEVTPTGKAGKVTEEDVRSFSAPANKEVAAAIMPVAPKVVSAVQPQQVTIDELAEEIREPIRGLRKRIYENMTLSESKAVHCSGMDEVVVTRLVDLRKQLQPHAEKVGVKLTYLPFFVKAAVKALKRHPIFNASVDDERMEICYKKHIHIGVATATEAGLIVPVIRHADQKTILEIAEEIQDLSIRARERKLRPHELTGSTFTISNTGGNGGWYATPIINYPEVAILGVHSIKRKPIVQDDQIVIGDVMGMSITFDHRIIDGAPSNAFMTDVHSFIENPELLILEGK</sequence>
<evidence type="ECO:0000256" key="4">
    <source>
        <dbReference type="ARBA" id="ARBA00022823"/>
    </source>
</evidence>
<evidence type="ECO:0000256" key="3">
    <source>
        <dbReference type="ARBA" id="ARBA00022679"/>
    </source>
</evidence>
<dbReference type="Pfam" id="PF00364">
    <property type="entry name" value="Biotin_lipoyl"/>
    <property type="match status" value="1"/>
</dbReference>
<dbReference type="GO" id="GO:0031405">
    <property type="term" value="F:lipoic acid binding"/>
    <property type="evidence" value="ECO:0007669"/>
    <property type="project" value="TreeGrafter"/>
</dbReference>
<dbReference type="AlphaFoldDB" id="K6DEW7"/>
<evidence type="ECO:0000256" key="5">
    <source>
        <dbReference type="ARBA" id="ARBA00023315"/>
    </source>
</evidence>
<dbReference type="eggNOG" id="COG0508">
    <property type="taxonomic scope" value="Bacteria"/>
</dbReference>
<dbReference type="Gene3D" id="2.40.50.100">
    <property type="match status" value="1"/>
</dbReference>
<dbReference type="RefSeq" id="WP_007083604.1">
    <property type="nucleotide sequence ID" value="NZ_AJLS01000034.1"/>
</dbReference>
<protein>
    <recommendedName>
        <fullName evidence="6">Dihydrolipoamide acetyltransferase component of pyruvate dehydrogenase complex</fullName>
        <ecNumber evidence="6">2.3.1.-</ecNumber>
    </recommendedName>
</protein>
<feature type="domain" description="Peripheral subunit-binding (PSBD)" evidence="8">
    <location>
        <begin position="125"/>
        <end position="162"/>
    </location>
</feature>
<evidence type="ECO:0000313" key="9">
    <source>
        <dbReference type="EMBL" id="EKN71072.1"/>
    </source>
</evidence>
<feature type="domain" description="Lipoyl-binding" evidence="7">
    <location>
        <begin position="2"/>
        <end position="77"/>
    </location>
</feature>
<gene>
    <name evidence="9" type="ORF">BABA_02817</name>
</gene>
<accession>K6DEW7</accession>
<dbReference type="InterPro" id="IPR023213">
    <property type="entry name" value="CAT-like_dom_sf"/>
</dbReference>
<keyword evidence="4 6" id="KW-0450">Lipoyl</keyword>
<evidence type="ECO:0000259" key="7">
    <source>
        <dbReference type="PROSITE" id="PS50968"/>
    </source>
</evidence>
<reference evidence="9 10" key="1">
    <citation type="journal article" date="2012" name="Front. Microbiol.">
        <title>Redundancy and modularity in membrane-associated dissimilatory nitrate reduction in Bacillus.</title>
        <authorList>
            <person name="Heylen K."/>
            <person name="Keltjens J."/>
        </authorList>
    </citation>
    <scope>NUCLEOTIDE SEQUENCE [LARGE SCALE GENOMIC DNA]</scope>
    <source>
        <strain evidence="10">LMG 21833T</strain>
    </source>
</reference>
<dbReference type="GO" id="GO:0016407">
    <property type="term" value="F:acetyltransferase activity"/>
    <property type="evidence" value="ECO:0007669"/>
    <property type="project" value="TreeGrafter"/>
</dbReference>
<dbReference type="SUPFAM" id="SSF52777">
    <property type="entry name" value="CoA-dependent acyltransferases"/>
    <property type="match status" value="1"/>
</dbReference>
<keyword evidence="5 6" id="KW-0012">Acyltransferase</keyword>
<evidence type="ECO:0000256" key="6">
    <source>
        <dbReference type="RuleBase" id="RU003423"/>
    </source>
</evidence>
<dbReference type="EC" id="2.3.1.-" evidence="6"/>
<comment type="cofactor">
    <cofactor evidence="1 6">
        <name>(R)-lipoate</name>
        <dbReference type="ChEBI" id="CHEBI:83088"/>
    </cofactor>
</comment>
<dbReference type="FunFam" id="3.30.559.10:FF:000007">
    <property type="entry name" value="Dihydrolipoamide acetyltransferase component of pyruvate dehydrogenase complex"/>
    <property type="match status" value="1"/>
</dbReference>
<dbReference type="PANTHER" id="PTHR43178">
    <property type="entry name" value="DIHYDROLIPOAMIDE ACETYLTRANSFERASE COMPONENT OF PYRUVATE DEHYDROGENASE COMPLEX"/>
    <property type="match status" value="1"/>
</dbReference>
<dbReference type="PATRIC" id="fig|1117379.3.peg.575"/>
<dbReference type="PANTHER" id="PTHR43178:SF5">
    <property type="entry name" value="LIPOAMIDE ACYLTRANSFERASE COMPONENT OF BRANCHED-CHAIN ALPHA-KETO ACID DEHYDROGENASE COMPLEX, MITOCHONDRIAL"/>
    <property type="match status" value="1"/>
</dbReference>
<keyword evidence="3 6" id="KW-0808">Transferase</keyword>
<dbReference type="InterPro" id="IPR000089">
    <property type="entry name" value="Biotin_lipoyl"/>
</dbReference>